<sequence>MPRTLVIVEDSQFARAILSKELKKHGFNIVFAEDAESGHIQILQMEKKPDLIILDLNLPSLEGEDLGIMLSGMDETEHIPIVIFSAKPEEEIKQAVELSGARGYVRKDQDMKSCIAQLVRKIKAILGER</sequence>
<proteinExistence type="predicted"/>
<accession>A0A2G6E6E6</accession>
<reference evidence="4 5" key="1">
    <citation type="submission" date="2017-10" db="EMBL/GenBank/DDBJ databases">
        <title>Novel microbial diversity and functional potential in the marine mammal oral microbiome.</title>
        <authorList>
            <person name="Dudek N.K."/>
            <person name="Sun C.L."/>
            <person name="Burstein D."/>
            <person name="Kantor R.S."/>
            <person name="Aliaga Goltsman D.S."/>
            <person name="Bik E.M."/>
            <person name="Thomas B.C."/>
            <person name="Banfield J.F."/>
            <person name="Relman D.A."/>
        </authorList>
    </citation>
    <scope>NUCLEOTIDE SEQUENCE [LARGE SCALE GENOMIC DNA]</scope>
    <source>
        <strain evidence="4">DOLZORAL124_49_17</strain>
    </source>
</reference>
<dbReference type="PANTHER" id="PTHR44591">
    <property type="entry name" value="STRESS RESPONSE REGULATOR PROTEIN 1"/>
    <property type="match status" value="1"/>
</dbReference>
<dbReference type="PROSITE" id="PS50110">
    <property type="entry name" value="RESPONSE_REGULATORY"/>
    <property type="match status" value="1"/>
</dbReference>
<dbReference type="Gene3D" id="3.40.50.2300">
    <property type="match status" value="1"/>
</dbReference>
<evidence type="ECO:0000259" key="3">
    <source>
        <dbReference type="PROSITE" id="PS50110"/>
    </source>
</evidence>
<dbReference type="PANTHER" id="PTHR44591:SF3">
    <property type="entry name" value="RESPONSE REGULATORY DOMAIN-CONTAINING PROTEIN"/>
    <property type="match status" value="1"/>
</dbReference>
<feature type="modified residue" description="4-aspartylphosphate" evidence="2">
    <location>
        <position position="55"/>
    </location>
</feature>
<dbReference type="SMART" id="SM00448">
    <property type="entry name" value="REC"/>
    <property type="match status" value="1"/>
</dbReference>
<feature type="domain" description="Response regulatory" evidence="3">
    <location>
        <begin position="4"/>
        <end position="122"/>
    </location>
</feature>
<comment type="caution">
    <text evidence="4">The sequence shown here is derived from an EMBL/GenBank/DDBJ whole genome shotgun (WGS) entry which is preliminary data.</text>
</comment>
<evidence type="ECO:0000313" key="5">
    <source>
        <dbReference type="Proteomes" id="UP000229740"/>
    </source>
</evidence>
<gene>
    <name evidence="4" type="ORF">CSB45_06780</name>
</gene>
<name>A0A2G6E6E6_9BACT</name>
<dbReference type="AlphaFoldDB" id="A0A2G6E6E6"/>
<evidence type="ECO:0000313" key="4">
    <source>
        <dbReference type="EMBL" id="PID57527.1"/>
    </source>
</evidence>
<dbReference type="CDD" id="cd00156">
    <property type="entry name" value="REC"/>
    <property type="match status" value="1"/>
</dbReference>
<dbReference type="EMBL" id="PDPS01000026">
    <property type="protein sequence ID" value="PID57527.1"/>
    <property type="molecule type" value="Genomic_DNA"/>
</dbReference>
<dbReference type="GO" id="GO:0000160">
    <property type="term" value="P:phosphorelay signal transduction system"/>
    <property type="evidence" value="ECO:0007669"/>
    <property type="project" value="InterPro"/>
</dbReference>
<protein>
    <recommendedName>
        <fullName evidence="3">Response regulatory domain-containing protein</fullName>
    </recommendedName>
</protein>
<dbReference type="InterPro" id="IPR001789">
    <property type="entry name" value="Sig_transdc_resp-reg_receiver"/>
</dbReference>
<dbReference type="Pfam" id="PF00072">
    <property type="entry name" value="Response_reg"/>
    <property type="match status" value="1"/>
</dbReference>
<dbReference type="InterPro" id="IPR050595">
    <property type="entry name" value="Bact_response_regulator"/>
</dbReference>
<dbReference type="Proteomes" id="UP000229740">
    <property type="component" value="Unassembled WGS sequence"/>
</dbReference>
<keyword evidence="1 2" id="KW-0597">Phosphoprotein</keyword>
<evidence type="ECO:0000256" key="1">
    <source>
        <dbReference type="ARBA" id="ARBA00022553"/>
    </source>
</evidence>
<organism evidence="4 5">
    <name type="scientific">candidate division KSB3 bacterium</name>
    <dbReference type="NCBI Taxonomy" id="2044937"/>
    <lineage>
        <taxon>Bacteria</taxon>
        <taxon>candidate division KSB3</taxon>
    </lineage>
</organism>
<dbReference type="InterPro" id="IPR011006">
    <property type="entry name" value="CheY-like_superfamily"/>
</dbReference>
<dbReference type="SUPFAM" id="SSF52172">
    <property type="entry name" value="CheY-like"/>
    <property type="match status" value="1"/>
</dbReference>
<evidence type="ECO:0000256" key="2">
    <source>
        <dbReference type="PROSITE-ProRule" id="PRU00169"/>
    </source>
</evidence>